<evidence type="ECO:0000313" key="5">
    <source>
        <dbReference type="Proteomes" id="UP000326852"/>
    </source>
</evidence>
<feature type="compositionally biased region" description="Basic and acidic residues" evidence="1">
    <location>
        <begin position="13"/>
        <end position="22"/>
    </location>
</feature>
<proteinExistence type="predicted"/>
<keyword evidence="2" id="KW-1133">Transmembrane helix</keyword>
<feature type="compositionally biased region" description="Polar residues" evidence="1">
    <location>
        <begin position="217"/>
        <end position="227"/>
    </location>
</feature>
<evidence type="ECO:0000256" key="1">
    <source>
        <dbReference type="SAM" id="MobiDB-lite"/>
    </source>
</evidence>
<evidence type="ECO:0000256" key="2">
    <source>
        <dbReference type="SAM" id="Phobius"/>
    </source>
</evidence>
<gene>
    <name evidence="4" type="ORF">GD627_15060</name>
</gene>
<feature type="region of interest" description="Disordered" evidence="1">
    <location>
        <begin position="1"/>
        <end position="22"/>
    </location>
</feature>
<evidence type="ECO:0000313" key="4">
    <source>
        <dbReference type="EMBL" id="KAD3456025.1"/>
    </source>
</evidence>
<comment type="caution">
    <text evidence="4">The sequence shown here is derived from an EMBL/GenBank/DDBJ whole genome shotgun (WGS) entry which is preliminary data.</text>
</comment>
<dbReference type="EMBL" id="VTFX01000006">
    <property type="protein sequence ID" value="KAD3456025.1"/>
    <property type="molecule type" value="Genomic_DNA"/>
</dbReference>
<organism evidence="4 5">
    <name type="scientific">Arthrobacter yangruifuii</name>
    <dbReference type="NCBI Taxonomy" id="2606616"/>
    <lineage>
        <taxon>Bacteria</taxon>
        <taxon>Bacillati</taxon>
        <taxon>Actinomycetota</taxon>
        <taxon>Actinomycetes</taxon>
        <taxon>Micrococcales</taxon>
        <taxon>Micrococcaceae</taxon>
        <taxon>Arthrobacter</taxon>
    </lineage>
</organism>
<keyword evidence="2" id="KW-0472">Membrane</keyword>
<keyword evidence="2" id="KW-0812">Transmembrane</keyword>
<accession>A0A5N6MEM2</accession>
<keyword evidence="5" id="KW-1185">Reference proteome</keyword>
<dbReference type="Pfam" id="PF13399">
    <property type="entry name" value="LytR_C"/>
    <property type="match status" value="1"/>
</dbReference>
<feature type="transmembrane region" description="Helical" evidence="2">
    <location>
        <begin position="58"/>
        <end position="81"/>
    </location>
</feature>
<name>A0A5N6MEM2_9MICC</name>
<dbReference type="Proteomes" id="UP000326852">
    <property type="component" value="Unassembled WGS sequence"/>
</dbReference>
<reference evidence="4 5" key="1">
    <citation type="submission" date="2019-08" db="EMBL/GenBank/DDBJ databases">
        <title>Arthrobacter sp. nov., isolated from plateau pika and Tibetan wild ass.</title>
        <authorList>
            <person name="Ge Y."/>
        </authorList>
    </citation>
    <scope>NUCLEOTIDE SEQUENCE [LARGE SCALE GENOMIC DNA]</scope>
    <source>
        <strain evidence="4 5">785</strain>
    </source>
</reference>
<dbReference type="InterPro" id="IPR027381">
    <property type="entry name" value="LytR/CpsA/Psr_C"/>
</dbReference>
<dbReference type="Gene3D" id="3.30.70.2390">
    <property type="match status" value="1"/>
</dbReference>
<dbReference type="RefSeq" id="WP_152273219.1">
    <property type="nucleotide sequence ID" value="NZ_VTFX01000006.1"/>
</dbReference>
<evidence type="ECO:0000259" key="3">
    <source>
        <dbReference type="Pfam" id="PF13399"/>
    </source>
</evidence>
<feature type="domain" description="LytR/CpsA/Psr regulator C-terminal" evidence="3">
    <location>
        <begin position="111"/>
        <end position="197"/>
    </location>
</feature>
<sequence length="227" mass="23731">MTEEPPGGRRGNPGKDDPREWHGHRIITGVDLGKVFAPTDQQELVRRARRRRRLHNSVVAFLAVLVVLAAVLAQGLSMGWVRLPEAAVPRTPAGPVDDCPAGPFPYLDPGTITVNVYNSTASPGLAGTVGSELDARGFRVADVGNSSVNRVGMGALIVAGPSGFASAYTLQQQMPGTEFVRDDRTDASVDVVIGSAFTELQPAEQAAAAGPGDLTCHATSTTPPAGR</sequence>
<dbReference type="AlphaFoldDB" id="A0A5N6MEM2"/>
<protein>
    <recommendedName>
        <fullName evidence="3">LytR/CpsA/Psr regulator C-terminal domain-containing protein</fullName>
    </recommendedName>
</protein>
<feature type="region of interest" description="Disordered" evidence="1">
    <location>
        <begin position="206"/>
        <end position="227"/>
    </location>
</feature>